<organism evidence="3">
    <name type="scientific">Cyclophora tenuis</name>
    <name type="common">Marine diatom</name>
    <dbReference type="NCBI Taxonomy" id="216820"/>
    <lineage>
        <taxon>Eukaryota</taxon>
        <taxon>Sar</taxon>
        <taxon>Stramenopiles</taxon>
        <taxon>Ochrophyta</taxon>
        <taxon>Bacillariophyta</taxon>
        <taxon>Fragilariophyceae</taxon>
        <taxon>Fragilariophycidae</taxon>
        <taxon>Cyclophorales</taxon>
        <taxon>Cyclophoraceae</taxon>
        <taxon>Cyclophora</taxon>
    </lineage>
</organism>
<dbReference type="AlphaFoldDB" id="A0A7S1GJI6"/>
<dbReference type="SUPFAM" id="SSF50156">
    <property type="entry name" value="PDZ domain-like"/>
    <property type="match status" value="1"/>
</dbReference>
<proteinExistence type="predicted"/>
<feature type="region of interest" description="Disordered" evidence="1">
    <location>
        <begin position="187"/>
        <end position="272"/>
    </location>
</feature>
<feature type="compositionally biased region" description="Basic and acidic residues" evidence="1">
    <location>
        <begin position="232"/>
        <end position="241"/>
    </location>
</feature>
<protein>
    <recommendedName>
        <fullName evidence="2">PDZ domain-containing protein</fullName>
    </recommendedName>
</protein>
<gene>
    <name evidence="3" type="ORF">CTEN0397_LOCUS7446</name>
</gene>
<dbReference type="InterPro" id="IPR036034">
    <property type="entry name" value="PDZ_sf"/>
</dbReference>
<evidence type="ECO:0000256" key="1">
    <source>
        <dbReference type="SAM" id="MobiDB-lite"/>
    </source>
</evidence>
<feature type="compositionally biased region" description="Basic and acidic residues" evidence="1">
    <location>
        <begin position="200"/>
        <end position="211"/>
    </location>
</feature>
<evidence type="ECO:0000313" key="3">
    <source>
        <dbReference type="EMBL" id="CAD8936412.1"/>
    </source>
</evidence>
<feature type="domain" description="PDZ" evidence="2">
    <location>
        <begin position="57"/>
        <end position="112"/>
    </location>
</feature>
<dbReference type="Gene3D" id="2.30.42.10">
    <property type="match status" value="1"/>
</dbReference>
<accession>A0A7S1GJI6</accession>
<dbReference type="Pfam" id="PF00595">
    <property type="entry name" value="PDZ"/>
    <property type="match status" value="1"/>
</dbReference>
<reference evidence="3" key="1">
    <citation type="submission" date="2021-01" db="EMBL/GenBank/DDBJ databases">
        <authorList>
            <person name="Corre E."/>
            <person name="Pelletier E."/>
            <person name="Niang G."/>
            <person name="Scheremetjew M."/>
            <person name="Finn R."/>
            <person name="Kale V."/>
            <person name="Holt S."/>
            <person name="Cochrane G."/>
            <person name="Meng A."/>
            <person name="Brown T."/>
            <person name="Cohen L."/>
        </authorList>
    </citation>
    <scope>NUCLEOTIDE SEQUENCE</scope>
    <source>
        <strain evidence="3">ECT3854</strain>
    </source>
</reference>
<sequence length="272" mass="29905">MLMFYTANIVLQLAAILSTCGLTSNAFVPRIITQQQQRLGAAVGMGLDAEDRFPKAEIYLVTLEEHKPLGCRVEESLAHPEEKWVFVSKIVEGGFAESAGLEVGDVILGISGVFGTMEEVAEQGVDRVRVLVQGRPEEDPLSFQIVRGTSVAAEHEERLLELCTESAGSDKEIDDRIQAFLDGAYEMPQVSATTDEEEKGDSVSKDEKADELLDSMQSLWQEEIPEFNNNDDAAKEEDVPTKPKPRPWSSRSSPSGTYVRDPATGIMRNIDA</sequence>
<dbReference type="EMBL" id="HBFW01011559">
    <property type="protein sequence ID" value="CAD8936412.1"/>
    <property type="molecule type" value="Transcribed_RNA"/>
</dbReference>
<dbReference type="InterPro" id="IPR001478">
    <property type="entry name" value="PDZ"/>
</dbReference>
<dbReference type="SMART" id="SM00228">
    <property type="entry name" value="PDZ"/>
    <property type="match status" value="1"/>
</dbReference>
<name>A0A7S1GJI6_CYCTE</name>
<dbReference type="PROSITE" id="PS50106">
    <property type="entry name" value="PDZ"/>
    <property type="match status" value="1"/>
</dbReference>
<evidence type="ECO:0000259" key="2">
    <source>
        <dbReference type="PROSITE" id="PS50106"/>
    </source>
</evidence>